<protein>
    <recommendedName>
        <fullName evidence="4">Transmembrane protein</fullName>
    </recommendedName>
</protein>
<sequence length="346" mass="40654">MQNFSVQIQDFRSPNKIPKDYTLGVMFESSLIEEKIATIQRKFLRTFLVLFMAPFLMMVTFFLICEVLFLIHFTRRIFSTINNLFEKIQMLSQQHSKSFKLKKKQGNDNIALLNYNQVANLFQERSIIQQSKPIAQRKEKGEWEYINPNEKTSDAMQQQDDEIGVKFIFKDPGLSSKLAICYNNIGCVHAKQRRKGKQNVYFQEAIRIEEFIIKNNQLEKKCTSIEDNLRIACKYFNFGYSLSRQFLFYVKMTAAGKLGKSKLLPLIVISYIGYYLVKDDFGTQSLIILKKSYLHFNSIQSSLVEESKIKRSAADGNKQQLQWSRSLRDFGLYIRVRFRTVNFYSY</sequence>
<dbReference type="Proteomes" id="UP000785679">
    <property type="component" value="Unassembled WGS sequence"/>
</dbReference>
<gene>
    <name evidence="2" type="ORF">FGO68_gene1070</name>
</gene>
<reference evidence="2" key="1">
    <citation type="submission" date="2019-06" db="EMBL/GenBank/DDBJ databases">
        <authorList>
            <person name="Zheng W."/>
        </authorList>
    </citation>
    <scope>NUCLEOTIDE SEQUENCE</scope>
    <source>
        <strain evidence="2">QDHG01</strain>
    </source>
</reference>
<keyword evidence="3" id="KW-1185">Reference proteome</keyword>
<proteinExistence type="predicted"/>
<dbReference type="EMBL" id="RRYP01001870">
    <property type="protein sequence ID" value="TNV85395.1"/>
    <property type="molecule type" value="Genomic_DNA"/>
</dbReference>
<evidence type="ECO:0008006" key="4">
    <source>
        <dbReference type="Google" id="ProtNLM"/>
    </source>
</evidence>
<feature type="transmembrane region" description="Helical" evidence="1">
    <location>
        <begin position="47"/>
        <end position="73"/>
    </location>
</feature>
<evidence type="ECO:0000313" key="2">
    <source>
        <dbReference type="EMBL" id="TNV85395.1"/>
    </source>
</evidence>
<accession>A0A8J8P3K7</accession>
<keyword evidence="1" id="KW-0472">Membrane</keyword>
<name>A0A8J8P3K7_HALGN</name>
<organism evidence="2 3">
    <name type="scientific">Halteria grandinella</name>
    <dbReference type="NCBI Taxonomy" id="5974"/>
    <lineage>
        <taxon>Eukaryota</taxon>
        <taxon>Sar</taxon>
        <taxon>Alveolata</taxon>
        <taxon>Ciliophora</taxon>
        <taxon>Intramacronucleata</taxon>
        <taxon>Spirotrichea</taxon>
        <taxon>Stichotrichia</taxon>
        <taxon>Sporadotrichida</taxon>
        <taxon>Halteriidae</taxon>
        <taxon>Halteria</taxon>
    </lineage>
</organism>
<comment type="caution">
    <text evidence="2">The sequence shown here is derived from an EMBL/GenBank/DDBJ whole genome shotgun (WGS) entry which is preliminary data.</text>
</comment>
<dbReference type="AlphaFoldDB" id="A0A8J8P3K7"/>
<keyword evidence="1" id="KW-0812">Transmembrane</keyword>
<evidence type="ECO:0000313" key="3">
    <source>
        <dbReference type="Proteomes" id="UP000785679"/>
    </source>
</evidence>
<keyword evidence="1" id="KW-1133">Transmembrane helix</keyword>
<evidence type="ECO:0000256" key="1">
    <source>
        <dbReference type="SAM" id="Phobius"/>
    </source>
</evidence>